<dbReference type="RefSeq" id="WP_183999351.1">
    <property type="nucleotide sequence ID" value="NZ_JACIEH010000003.1"/>
</dbReference>
<dbReference type="InterPro" id="IPR036217">
    <property type="entry name" value="MethylDNA_cys_MeTrfase_DNAb"/>
</dbReference>
<dbReference type="InterPro" id="IPR036388">
    <property type="entry name" value="WH-like_DNA-bd_sf"/>
</dbReference>
<evidence type="ECO:0000256" key="1">
    <source>
        <dbReference type="ARBA" id="ARBA00022763"/>
    </source>
</evidence>
<dbReference type="CDD" id="cd06445">
    <property type="entry name" value="ATase"/>
    <property type="match status" value="1"/>
</dbReference>
<dbReference type="PANTHER" id="PTHR10815:SF5">
    <property type="entry name" value="METHYLATED-DNA--PROTEIN-CYSTEINE METHYLTRANSFERASE"/>
    <property type="match status" value="1"/>
</dbReference>
<dbReference type="Gene3D" id="1.10.10.10">
    <property type="entry name" value="Winged helix-like DNA-binding domain superfamily/Winged helix DNA-binding domain"/>
    <property type="match status" value="1"/>
</dbReference>
<evidence type="ECO:0000313" key="4">
    <source>
        <dbReference type="Proteomes" id="UP000557392"/>
    </source>
</evidence>
<dbReference type="EC" id="2.1.1.63" evidence="3"/>
<dbReference type="GO" id="GO:0003908">
    <property type="term" value="F:methylated-DNA-[protein]-cysteine S-methyltransferase activity"/>
    <property type="evidence" value="ECO:0007669"/>
    <property type="project" value="UniProtKB-EC"/>
</dbReference>
<sequence>MTGERFYTLFETVAGFAAIGWSAKGVISFRLPAGTAAEAERALLRRLPDARPVSPAPPQVQAVIDDALRYFAGERVDFARVPVDLGAQEPFFDRVYIAVRALGWGETATYGAIAKQLAAGPEFARDVGQAMAANPVPLIIPCHRVTAANGRIGGFSAPGGSLSKARMLEIEGVEVRDGVVTRNVPQLGLGF</sequence>
<protein>
    <submittedName>
        <fullName evidence="3">Methylated-DNA-[protein]-cysteine S-methyltransferase</fullName>
        <ecNumber evidence="3">2.1.1.63</ecNumber>
    </submittedName>
</protein>
<gene>
    <name evidence="3" type="ORF">GGR46_003587</name>
</gene>
<keyword evidence="4" id="KW-1185">Reference proteome</keyword>
<dbReference type="AlphaFoldDB" id="A0A7W6JV23"/>
<dbReference type="SUPFAM" id="SSF46767">
    <property type="entry name" value="Methylated DNA-protein cysteine methyltransferase, C-terminal domain"/>
    <property type="match status" value="1"/>
</dbReference>
<accession>A0A7W6JV23</accession>
<dbReference type="PANTHER" id="PTHR10815">
    <property type="entry name" value="METHYLATED-DNA--PROTEIN-CYSTEINE METHYLTRANSFERASE"/>
    <property type="match status" value="1"/>
</dbReference>
<feature type="domain" description="Methylated-DNA-[protein]-cysteine S-methyltransferase DNA binding" evidence="2">
    <location>
        <begin position="90"/>
        <end position="173"/>
    </location>
</feature>
<dbReference type="Pfam" id="PF01035">
    <property type="entry name" value="DNA_binding_1"/>
    <property type="match status" value="1"/>
</dbReference>
<comment type="caution">
    <text evidence="3">The sequence shown here is derived from an EMBL/GenBank/DDBJ whole genome shotgun (WGS) entry which is preliminary data.</text>
</comment>
<dbReference type="NCBIfam" id="TIGR00589">
    <property type="entry name" value="ogt"/>
    <property type="match status" value="1"/>
</dbReference>
<dbReference type="InterPro" id="IPR036631">
    <property type="entry name" value="MGMT_N_sf"/>
</dbReference>
<dbReference type="Proteomes" id="UP000557392">
    <property type="component" value="Unassembled WGS sequence"/>
</dbReference>
<dbReference type="SUPFAM" id="SSF53155">
    <property type="entry name" value="Methylated DNA-protein cysteine methyltransferase domain"/>
    <property type="match status" value="1"/>
</dbReference>
<evidence type="ECO:0000259" key="2">
    <source>
        <dbReference type="Pfam" id="PF01035"/>
    </source>
</evidence>
<keyword evidence="3" id="KW-0808">Transferase</keyword>
<proteinExistence type="predicted"/>
<evidence type="ECO:0000313" key="3">
    <source>
        <dbReference type="EMBL" id="MBB4100015.1"/>
    </source>
</evidence>
<keyword evidence="3" id="KW-0489">Methyltransferase</keyword>
<keyword evidence="1" id="KW-0227">DNA damage</keyword>
<dbReference type="EMBL" id="JACIEH010000003">
    <property type="protein sequence ID" value="MBB4100015.1"/>
    <property type="molecule type" value="Genomic_DNA"/>
</dbReference>
<organism evidence="3 4">
    <name type="scientific">Sphingomonas kyeonggiensis</name>
    <dbReference type="NCBI Taxonomy" id="1268553"/>
    <lineage>
        <taxon>Bacteria</taxon>
        <taxon>Pseudomonadati</taxon>
        <taxon>Pseudomonadota</taxon>
        <taxon>Alphaproteobacteria</taxon>
        <taxon>Sphingomonadales</taxon>
        <taxon>Sphingomonadaceae</taxon>
        <taxon>Sphingomonas</taxon>
    </lineage>
</organism>
<dbReference type="GO" id="GO:0032259">
    <property type="term" value="P:methylation"/>
    <property type="evidence" value="ECO:0007669"/>
    <property type="project" value="UniProtKB-KW"/>
</dbReference>
<dbReference type="GO" id="GO:0006281">
    <property type="term" value="P:DNA repair"/>
    <property type="evidence" value="ECO:0007669"/>
    <property type="project" value="InterPro"/>
</dbReference>
<dbReference type="InterPro" id="IPR014048">
    <property type="entry name" value="MethylDNA_cys_MeTrfase_DNA-bd"/>
</dbReference>
<name>A0A7W6JV23_9SPHN</name>
<reference evidence="3 4" key="1">
    <citation type="submission" date="2020-08" db="EMBL/GenBank/DDBJ databases">
        <title>Genomic Encyclopedia of Type Strains, Phase IV (KMG-IV): sequencing the most valuable type-strain genomes for metagenomic binning, comparative biology and taxonomic classification.</title>
        <authorList>
            <person name="Goeker M."/>
        </authorList>
    </citation>
    <scope>NUCLEOTIDE SEQUENCE [LARGE SCALE GENOMIC DNA]</scope>
    <source>
        <strain evidence="3 4">DSM 101806</strain>
    </source>
</reference>